<keyword evidence="2" id="KW-1185">Reference proteome</keyword>
<dbReference type="Proteomes" id="UP000315252">
    <property type="component" value="Unassembled WGS sequence"/>
</dbReference>
<protein>
    <submittedName>
        <fullName evidence="1">Uncharacterized protein</fullName>
    </submittedName>
</protein>
<reference evidence="1 2" key="1">
    <citation type="submission" date="2019-06" db="EMBL/GenBank/DDBJ databases">
        <title>Whole genome sequence for Rhodospirillaceae sp. R148.</title>
        <authorList>
            <person name="Wang G."/>
        </authorList>
    </citation>
    <scope>NUCLEOTIDE SEQUENCE [LARGE SCALE GENOMIC DNA]</scope>
    <source>
        <strain evidence="1 2">R148</strain>
    </source>
</reference>
<dbReference type="OrthoDB" id="7375419at2"/>
<evidence type="ECO:0000313" key="2">
    <source>
        <dbReference type="Proteomes" id="UP000315252"/>
    </source>
</evidence>
<gene>
    <name evidence="1" type="ORF">FKG95_25785</name>
</gene>
<proteinExistence type="predicted"/>
<name>A0A545T5J1_9PROT</name>
<sequence>MAASPASPATVSAIEKLLKDRSATSLVNFTLGPLQVTTALLADVGKAVAAGKIKVVIDPTISHDAIYNAKSNQLQLKRNVAAPGLLERALIVHEATHAINDMRKLGRTPNIDDEAAAYIAQALYLYRNHPVKTERMKDRGNPAADRLYAAAYAAAVAIIGKKNAAAIAVEVSKVRAALKLVPQYKKTIGMSAIYSGI</sequence>
<dbReference type="RefSeq" id="WP_142899331.1">
    <property type="nucleotide sequence ID" value="NZ_ML660063.1"/>
</dbReference>
<evidence type="ECO:0000313" key="1">
    <source>
        <dbReference type="EMBL" id="TQV72484.1"/>
    </source>
</evidence>
<dbReference type="AlphaFoldDB" id="A0A545T5J1"/>
<comment type="caution">
    <text evidence="1">The sequence shown here is derived from an EMBL/GenBank/DDBJ whole genome shotgun (WGS) entry which is preliminary data.</text>
</comment>
<organism evidence="1 2">
    <name type="scientific">Denitrobaculum tricleocarpae</name>
    <dbReference type="NCBI Taxonomy" id="2591009"/>
    <lineage>
        <taxon>Bacteria</taxon>
        <taxon>Pseudomonadati</taxon>
        <taxon>Pseudomonadota</taxon>
        <taxon>Alphaproteobacteria</taxon>
        <taxon>Rhodospirillales</taxon>
        <taxon>Rhodospirillaceae</taxon>
        <taxon>Denitrobaculum</taxon>
    </lineage>
</organism>
<accession>A0A545T5J1</accession>
<dbReference type="EMBL" id="VHSH01000012">
    <property type="protein sequence ID" value="TQV72484.1"/>
    <property type="molecule type" value="Genomic_DNA"/>
</dbReference>